<dbReference type="GO" id="GO:0016301">
    <property type="term" value="F:kinase activity"/>
    <property type="evidence" value="ECO:0007669"/>
    <property type="project" value="UniProtKB-KW"/>
</dbReference>
<evidence type="ECO:0000256" key="10">
    <source>
        <dbReference type="ARBA" id="ARBA00022840"/>
    </source>
</evidence>
<dbReference type="RefSeq" id="WP_245732083.1">
    <property type="nucleotide sequence ID" value="NZ_AP027363.1"/>
</dbReference>
<keyword evidence="5 15" id="KW-1003">Cell membrane</keyword>
<evidence type="ECO:0000256" key="13">
    <source>
        <dbReference type="ARBA" id="ARBA00029511"/>
    </source>
</evidence>
<keyword evidence="6 15" id="KW-0997">Cell inner membrane</keyword>
<comment type="catalytic activity">
    <reaction evidence="14 15">
        <text>an alpha-Kdo-(2-&gt;6)-lipid IVA + ATP = a 4-O-phospho-alpha-Kdo-(2-&gt;6)-lipid IVA + ADP + H(+)</text>
        <dbReference type="Rhea" id="RHEA:74271"/>
        <dbReference type="ChEBI" id="CHEBI:15378"/>
        <dbReference type="ChEBI" id="CHEBI:30616"/>
        <dbReference type="ChEBI" id="CHEBI:176428"/>
        <dbReference type="ChEBI" id="CHEBI:193140"/>
        <dbReference type="ChEBI" id="CHEBI:456216"/>
        <dbReference type="EC" id="2.7.1.166"/>
    </reaction>
</comment>
<dbReference type="InterPro" id="IPR011009">
    <property type="entry name" value="Kinase-like_dom_sf"/>
</dbReference>
<dbReference type="AlphaFoldDB" id="A0A1I0CNS9"/>
<dbReference type="GO" id="GO:0009244">
    <property type="term" value="P:lipopolysaccharide core region biosynthetic process"/>
    <property type="evidence" value="ECO:0007669"/>
    <property type="project" value="UniProtKB-UniRule"/>
</dbReference>
<dbReference type="EMBL" id="FOHK01000005">
    <property type="protein sequence ID" value="SET20875.1"/>
    <property type="molecule type" value="Genomic_DNA"/>
</dbReference>
<keyword evidence="17" id="KW-1185">Reference proteome</keyword>
<evidence type="ECO:0000256" key="4">
    <source>
        <dbReference type="ARBA" id="ARBA00011988"/>
    </source>
</evidence>
<evidence type="ECO:0000256" key="2">
    <source>
        <dbReference type="ARBA" id="ARBA00004713"/>
    </source>
</evidence>
<accession>A0A1I0CNS9</accession>
<evidence type="ECO:0000256" key="7">
    <source>
        <dbReference type="ARBA" id="ARBA00022679"/>
    </source>
</evidence>
<feature type="active site" evidence="15">
    <location>
        <position position="177"/>
    </location>
</feature>
<evidence type="ECO:0000256" key="8">
    <source>
        <dbReference type="ARBA" id="ARBA00022741"/>
    </source>
</evidence>
<gene>
    <name evidence="15" type="primary">kdkA</name>
    <name evidence="16" type="ORF">SAMN05660429_01256</name>
</gene>
<dbReference type="GO" id="GO:0005886">
    <property type="term" value="C:plasma membrane"/>
    <property type="evidence" value="ECO:0007669"/>
    <property type="project" value="UniProtKB-SubCell"/>
</dbReference>
<evidence type="ECO:0000256" key="9">
    <source>
        <dbReference type="ARBA" id="ARBA00022777"/>
    </source>
</evidence>
<evidence type="ECO:0000313" key="17">
    <source>
        <dbReference type="Proteomes" id="UP000199308"/>
    </source>
</evidence>
<evidence type="ECO:0000256" key="15">
    <source>
        <dbReference type="HAMAP-Rule" id="MF_00521"/>
    </source>
</evidence>
<dbReference type="GO" id="GO:0016773">
    <property type="term" value="F:phosphotransferase activity, alcohol group as acceptor"/>
    <property type="evidence" value="ECO:0007669"/>
    <property type="project" value="UniProtKB-UniRule"/>
</dbReference>
<dbReference type="GO" id="GO:0005524">
    <property type="term" value="F:ATP binding"/>
    <property type="evidence" value="ECO:0007669"/>
    <property type="project" value="UniProtKB-UniRule"/>
</dbReference>
<dbReference type="UniPathway" id="UPA00958"/>
<evidence type="ECO:0000256" key="5">
    <source>
        <dbReference type="ARBA" id="ARBA00022475"/>
    </source>
</evidence>
<sequence>MNLESKVKSDHIEYSQQGCERILFNRNLVKNCPSAFFTADYWQENDAIVGSATGRGTTYFVTYQEQQWVLKHYYRGGLIGKLVHDNYFYTGLETTRSVAEFRLLDAIAQLGLPAPKPIACRVIKRGLSYQADIITERIEHARDLVAVLAEQAITPAQWHSIGQMIARFHQAGVYHDDLNSHNILLDANDKPWLIDFDRGQLRQPNQQWQQQNMARLKRSFEKELARLPTFYWQQEDWQLLMAGYQQS</sequence>
<evidence type="ECO:0000256" key="1">
    <source>
        <dbReference type="ARBA" id="ARBA00004515"/>
    </source>
</evidence>
<evidence type="ECO:0000313" key="16">
    <source>
        <dbReference type="EMBL" id="SET20875.1"/>
    </source>
</evidence>
<comment type="pathway">
    <text evidence="2 15">Bacterial outer membrane biogenesis; LPS core biosynthesis.</text>
</comment>
<keyword evidence="7 15" id="KW-0808">Transferase</keyword>
<comment type="function">
    <text evidence="15">Catalyzes the ATP-dependent phosphorylation of the 3-deoxy-D-manno-octulosonic acid (Kdo) residue in Kdo-lipid IV(A) at the 4-OH position.</text>
</comment>
<comment type="similarity">
    <text evidence="3 15">Belongs to the protein kinase superfamily. KdkA/RfaP family.</text>
</comment>
<dbReference type="Proteomes" id="UP000199308">
    <property type="component" value="Unassembled WGS sequence"/>
</dbReference>
<evidence type="ECO:0000256" key="3">
    <source>
        <dbReference type="ARBA" id="ARBA00010327"/>
    </source>
</evidence>
<dbReference type="Gene3D" id="1.10.510.10">
    <property type="entry name" value="Transferase(Phosphotransferase) domain 1"/>
    <property type="match status" value="1"/>
</dbReference>
<dbReference type="InterPro" id="IPR022826">
    <property type="entry name" value="KDO_kinase"/>
</dbReference>
<organism evidence="16 17">
    <name type="scientific">Thalassotalea agarivorans</name>
    <name type="common">Thalassomonas agarivorans</name>
    <dbReference type="NCBI Taxonomy" id="349064"/>
    <lineage>
        <taxon>Bacteria</taxon>
        <taxon>Pseudomonadati</taxon>
        <taxon>Pseudomonadota</taxon>
        <taxon>Gammaproteobacteria</taxon>
        <taxon>Alteromonadales</taxon>
        <taxon>Colwelliaceae</taxon>
        <taxon>Thalassotalea</taxon>
    </lineage>
</organism>
<evidence type="ECO:0000256" key="12">
    <source>
        <dbReference type="ARBA" id="ARBA00023136"/>
    </source>
</evidence>
<dbReference type="Pfam" id="PF06293">
    <property type="entry name" value="Kdo"/>
    <property type="match status" value="1"/>
</dbReference>
<dbReference type="HAMAP" id="MF_00521">
    <property type="entry name" value="KDO_kinase"/>
    <property type="match status" value="1"/>
</dbReference>
<evidence type="ECO:0000256" key="11">
    <source>
        <dbReference type="ARBA" id="ARBA00022985"/>
    </source>
</evidence>
<reference evidence="16 17" key="1">
    <citation type="submission" date="2016-10" db="EMBL/GenBank/DDBJ databases">
        <authorList>
            <person name="de Groot N.N."/>
        </authorList>
    </citation>
    <scope>NUCLEOTIDE SEQUENCE [LARGE SCALE GENOMIC DNA]</scope>
    <source>
        <strain evidence="16 17">DSM 19706</strain>
    </source>
</reference>
<keyword evidence="9 15" id="KW-0418">Kinase</keyword>
<evidence type="ECO:0000256" key="14">
    <source>
        <dbReference type="ARBA" id="ARBA00034417"/>
    </source>
</evidence>
<keyword evidence="11 15" id="KW-0448">Lipopolysaccharide biosynthesis</keyword>
<comment type="subcellular location">
    <subcellularLocation>
        <location evidence="1 15">Cell inner membrane</location>
        <topology evidence="1 15">Peripheral membrane protein</topology>
        <orientation evidence="1 15">Cytoplasmic side</orientation>
    </subcellularLocation>
</comment>
<keyword evidence="10 15" id="KW-0067">ATP-binding</keyword>
<keyword evidence="8 15" id="KW-0547">Nucleotide-binding</keyword>
<proteinExistence type="inferred from homology"/>
<keyword evidence="12 15" id="KW-0472">Membrane</keyword>
<protein>
    <recommendedName>
        <fullName evidence="13 15">3-deoxy-D-manno-octulosonic acid kinase</fullName>
        <shortName evidence="15">Kdo kinase</shortName>
        <ecNumber evidence="4 15">2.7.1.166</ecNumber>
    </recommendedName>
</protein>
<dbReference type="EC" id="2.7.1.166" evidence="4 15"/>
<dbReference type="NCBIfam" id="NF002475">
    <property type="entry name" value="PRK01723.1"/>
    <property type="match status" value="1"/>
</dbReference>
<name>A0A1I0CNS9_THASX</name>
<dbReference type="SUPFAM" id="SSF56112">
    <property type="entry name" value="Protein kinase-like (PK-like)"/>
    <property type="match status" value="1"/>
</dbReference>
<dbReference type="STRING" id="349064.SAMN05660429_01256"/>
<evidence type="ECO:0000256" key="6">
    <source>
        <dbReference type="ARBA" id="ARBA00022519"/>
    </source>
</evidence>